<dbReference type="SUPFAM" id="SSF47384">
    <property type="entry name" value="Homodimeric domain of signal transducing histidine kinase"/>
    <property type="match status" value="1"/>
</dbReference>
<dbReference type="SUPFAM" id="SSF55785">
    <property type="entry name" value="PYP-like sensor domain (PAS domain)"/>
    <property type="match status" value="2"/>
</dbReference>
<evidence type="ECO:0000259" key="7">
    <source>
        <dbReference type="PROSITE" id="PS50109"/>
    </source>
</evidence>
<dbReference type="CDD" id="cd00130">
    <property type="entry name" value="PAS"/>
    <property type="match status" value="2"/>
</dbReference>
<dbReference type="InterPro" id="IPR005467">
    <property type="entry name" value="His_kinase_dom"/>
</dbReference>
<evidence type="ECO:0000256" key="3">
    <source>
        <dbReference type="ARBA" id="ARBA00022553"/>
    </source>
</evidence>
<sequence length="533" mass="60892">MTMKKEEQASENSQQIAELQQTIRELKDEMDLVKRRSTEKEEFYKLHLENLNDVVFSINNEGNFTYISSAIEHFTGYLPEEVIGTSFSKYIYPDDLPGLIEDMDRTIKGEHKPYMFRVIAKSGKITHVHTSSKVMIKDGEITGLNGIMVNIDRLKKVEFELMKEKEKAQHYLNVSNVIFVAIDRNQKITLINRKAEEILEYSENEILGKNWFDLFISEDISEEMKDIFNKIMAKDAEIFEYHENPIIVRSGHERIISWHNSLLYDSKGYITGVLASGIDVTEKKIAEKELISAKLEAETANQAKTTFIANMSHELRTPLNAVIGFSEILLERKFGDVNERQEKYLLNINSSGKRLLDAFNLMLELSKIESEVFELEYNTIEVTEFINGLREHFVPIIREKQQELSFVINTDVKYIIIDIEKVEHSITHLIENASKFSQNGGSIEVEVHDTGKDIVFEISDKGIGISEENIDRLFNPFTQIDSSSTRAHGGMGLGLCLAKKQSELHGGSLSVSSELNKGSTFTFTIPIKPEIKK</sequence>
<evidence type="ECO:0000259" key="9">
    <source>
        <dbReference type="PROSITE" id="PS50113"/>
    </source>
</evidence>
<dbReference type="InterPro" id="IPR000014">
    <property type="entry name" value="PAS"/>
</dbReference>
<evidence type="ECO:0000256" key="5">
    <source>
        <dbReference type="ARBA" id="ARBA00022777"/>
    </source>
</evidence>
<evidence type="ECO:0000256" key="4">
    <source>
        <dbReference type="ARBA" id="ARBA00022679"/>
    </source>
</evidence>
<name>A0ABU9KSS0_9EURY</name>
<dbReference type="SMART" id="SM00387">
    <property type="entry name" value="HATPase_c"/>
    <property type="match status" value="1"/>
</dbReference>
<reference evidence="10 11" key="1">
    <citation type="submission" date="2024-04" db="EMBL/GenBank/DDBJ databases">
        <title>Methanococcoides sp. LMO-2.</title>
        <authorList>
            <person name="Liang L."/>
        </authorList>
    </citation>
    <scope>NUCLEOTIDE SEQUENCE [LARGE SCALE GENOMIC DNA]</scope>
    <source>
        <strain evidence="10 11">LMO-2</strain>
    </source>
</reference>
<keyword evidence="11" id="KW-1185">Reference proteome</keyword>
<keyword evidence="3" id="KW-0597">Phosphoprotein</keyword>
<feature type="domain" description="PAS" evidence="8">
    <location>
        <begin position="164"/>
        <end position="235"/>
    </location>
</feature>
<evidence type="ECO:0000313" key="11">
    <source>
        <dbReference type="Proteomes" id="UP001396646"/>
    </source>
</evidence>
<gene>
    <name evidence="10" type="ORF">WOA13_06285</name>
</gene>
<dbReference type="Gene3D" id="3.30.565.10">
    <property type="entry name" value="Histidine kinase-like ATPase, C-terminal domain"/>
    <property type="match status" value="1"/>
</dbReference>
<dbReference type="RefSeq" id="WP_342127096.1">
    <property type="nucleotide sequence ID" value="NZ_JBCAUS010000003.1"/>
</dbReference>
<dbReference type="InterPro" id="IPR004358">
    <property type="entry name" value="Sig_transdc_His_kin-like_C"/>
</dbReference>
<evidence type="ECO:0000256" key="2">
    <source>
        <dbReference type="ARBA" id="ARBA00012438"/>
    </source>
</evidence>
<dbReference type="InterPro" id="IPR001610">
    <property type="entry name" value="PAC"/>
</dbReference>
<dbReference type="Pfam" id="PF08447">
    <property type="entry name" value="PAS_3"/>
    <property type="match status" value="1"/>
</dbReference>
<evidence type="ECO:0000259" key="8">
    <source>
        <dbReference type="PROSITE" id="PS50112"/>
    </source>
</evidence>
<protein>
    <recommendedName>
        <fullName evidence="2">histidine kinase</fullName>
        <ecNumber evidence="2">2.7.13.3</ecNumber>
    </recommendedName>
</protein>
<dbReference type="PRINTS" id="PR00344">
    <property type="entry name" value="BCTRLSENSOR"/>
</dbReference>
<comment type="catalytic activity">
    <reaction evidence="1">
        <text>ATP + protein L-histidine = ADP + protein N-phospho-L-histidine.</text>
        <dbReference type="EC" id="2.7.13.3"/>
    </reaction>
</comment>
<evidence type="ECO:0000256" key="6">
    <source>
        <dbReference type="SAM" id="Coils"/>
    </source>
</evidence>
<dbReference type="InterPro" id="IPR000700">
    <property type="entry name" value="PAS-assoc_C"/>
</dbReference>
<dbReference type="EMBL" id="JBCAUS010000003">
    <property type="protein sequence ID" value="MEL4305434.1"/>
    <property type="molecule type" value="Genomic_DNA"/>
</dbReference>
<dbReference type="Gene3D" id="3.30.450.20">
    <property type="entry name" value="PAS domain"/>
    <property type="match status" value="2"/>
</dbReference>
<feature type="domain" description="PAS" evidence="8">
    <location>
        <begin position="40"/>
        <end position="110"/>
    </location>
</feature>
<dbReference type="InterPro" id="IPR013767">
    <property type="entry name" value="PAS_fold"/>
</dbReference>
<feature type="domain" description="Histidine kinase" evidence="7">
    <location>
        <begin position="310"/>
        <end position="529"/>
    </location>
</feature>
<organism evidence="10 11">
    <name type="scientific">Methanococcoides cohabitans</name>
    <dbReference type="NCBI Taxonomy" id="3136559"/>
    <lineage>
        <taxon>Archaea</taxon>
        <taxon>Methanobacteriati</taxon>
        <taxon>Methanobacteriota</taxon>
        <taxon>Stenosarchaea group</taxon>
        <taxon>Methanomicrobia</taxon>
        <taxon>Methanosarcinales</taxon>
        <taxon>Methanosarcinaceae</taxon>
        <taxon>Methanococcoides</taxon>
    </lineage>
</organism>
<evidence type="ECO:0000256" key="1">
    <source>
        <dbReference type="ARBA" id="ARBA00000085"/>
    </source>
</evidence>
<dbReference type="Gene3D" id="1.10.287.130">
    <property type="match status" value="1"/>
</dbReference>
<proteinExistence type="predicted"/>
<comment type="caution">
    <text evidence="10">The sequence shown here is derived from an EMBL/GenBank/DDBJ whole genome shotgun (WGS) entry which is preliminary data.</text>
</comment>
<dbReference type="InterPro" id="IPR003594">
    <property type="entry name" value="HATPase_dom"/>
</dbReference>
<dbReference type="InterPro" id="IPR003661">
    <property type="entry name" value="HisK_dim/P_dom"/>
</dbReference>
<dbReference type="Pfam" id="PF00512">
    <property type="entry name" value="HisKA"/>
    <property type="match status" value="1"/>
</dbReference>
<keyword evidence="6" id="KW-0175">Coiled coil</keyword>
<dbReference type="SUPFAM" id="SSF55874">
    <property type="entry name" value="ATPase domain of HSP90 chaperone/DNA topoisomerase II/histidine kinase"/>
    <property type="match status" value="1"/>
</dbReference>
<evidence type="ECO:0000313" key="10">
    <source>
        <dbReference type="EMBL" id="MEL4305434.1"/>
    </source>
</evidence>
<dbReference type="PROSITE" id="PS50109">
    <property type="entry name" value="HIS_KIN"/>
    <property type="match status" value="1"/>
</dbReference>
<dbReference type="InterPro" id="IPR036097">
    <property type="entry name" value="HisK_dim/P_sf"/>
</dbReference>
<dbReference type="InterPro" id="IPR036890">
    <property type="entry name" value="HATPase_C_sf"/>
</dbReference>
<dbReference type="InterPro" id="IPR035965">
    <property type="entry name" value="PAS-like_dom_sf"/>
</dbReference>
<dbReference type="CDD" id="cd00082">
    <property type="entry name" value="HisKA"/>
    <property type="match status" value="1"/>
</dbReference>
<keyword evidence="4" id="KW-0808">Transferase</keyword>
<dbReference type="InterPro" id="IPR013655">
    <property type="entry name" value="PAS_fold_3"/>
</dbReference>
<dbReference type="NCBIfam" id="TIGR00229">
    <property type="entry name" value="sensory_box"/>
    <property type="match status" value="2"/>
</dbReference>
<feature type="domain" description="PAC" evidence="9">
    <location>
        <begin position="240"/>
        <end position="292"/>
    </location>
</feature>
<dbReference type="PANTHER" id="PTHR43047">
    <property type="entry name" value="TWO-COMPONENT HISTIDINE PROTEIN KINASE"/>
    <property type="match status" value="1"/>
</dbReference>
<dbReference type="PROSITE" id="PS50113">
    <property type="entry name" value="PAC"/>
    <property type="match status" value="1"/>
</dbReference>
<dbReference type="SMART" id="SM00086">
    <property type="entry name" value="PAC"/>
    <property type="match status" value="2"/>
</dbReference>
<dbReference type="SMART" id="SM00388">
    <property type="entry name" value="HisKA"/>
    <property type="match status" value="1"/>
</dbReference>
<dbReference type="Pfam" id="PF00989">
    <property type="entry name" value="PAS"/>
    <property type="match status" value="1"/>
</dbReference>
<dbReference type="SMART" id="SM00091">
    <property type="entry name" value="PAS"/>
    <property type="match status" value="2"/>
</dbReference>
<feature type="coiled-coil region" evidence="6">
    <location>
        <begin position="9"/>
        <end position="36"/>
    </location>
</feature>
<dbReference type="PROSITE" id="PS50112">
    <property type="entry name" value="PAS"/>
    <property type="match status" value="2"/>
</dbReference>
<dbReference type="Proteomes" id="UP001396646">
    <property type="component" value="Unassembled WGS sequence"/>
</dbReference>
<accession>A0ABU9KSS0</accession>
<keyword evidence="5" id="KW-0418">Kinase</keyword>
<dbReference type="PANTHER" id="PTHR43047:SF72">
    <property type="entry name" value="OSMOSENSING HISTIDINE PROTEIN KINASE SLN1"/>
    <property type="match status" value="1"/>
</dbReference>
<dbReference type="Pfam" id="PF02518">
    <property type="entry name" value="HATPase_c"/>
    <property type="match status" value="1"/>
</dbReference>
<dbReference type="EC" id="2.7.13.3" evidence="2"/>